<reference evidence="12 13" key="1">
    <citation type="submission" date="2019-03" db="EMBL/GenBank/DDBJ databases">
        <title>Genomic Encyclopedia of Type Strains, Phase IV (KMG-IV): sequencing the most valuable type-strain genomes for metagenomic binning, comparative biology and taxonomic classification.</title>
        <authorList>
            <person name="Goeker M."/>
        </authorList>
    </citation>
    <scope>NUCLEOTIDE SEQUENCE [LARGE SCALE GENOMIC DNA]</scope>
    <source>
        <strain evidence="12 13">DSM 44684</strain>
    </source>
</reference>
<keyword evidence="9" id="KW-0004">4Fe-4S</keyword>
<evidence type="ECO:0000256" key="7">
    <source>
        <dbReference type="ARBA" id="ARBA00023014"/>
    </source>
</evidence>
<dbReference type="SMART" id="SM00729">
    <property type="entry name" value="Elp3"/>
    <property type="match status" value="1"/>
</dbReference>
<protein>
    <recommendedName>
        <fullName evidence="2 9">Heme chaperone HemW</fullName>
    </recommendedName>
</protein>
<feature type="compositionally biased region" description="Polar residues" evidence="10">
    <location>
        <begin position="7"/>
        <end position="19"/>
    </location>
</feature>
<evidence type="ECO:0000313" key="12">
    <source>
        <dbReference type="EMBL" id="TCJ93621.1"/>
    </source>
</evidence>
<name>A0A4R1FQZ5_9NOCA</name>
<feature type="domain" description="Radical SAM core" evidence="11">
    <location>
        <begin position="36"/>
        <end position="281"/>
    </location>
</feature>
<dbReference type="GO" id="GO:0004109">
    <property type="term" value="F:coproporphyrinogen oxidase activity"/>
    <property type="evidence" value="ECO:0007669"/>
    <property type="project" value="InterPro"/>
</dbReference>
<dbReference type="Proteomes" id="UP000294856">
    <property type="component" value="Unassembled WGS sequence"/>
</dbReference>
<dbReference type="EMBL" id="SMFR01000005">
    <property type="protein sequence ID" value="TCJ93621.1"/>
    <property type="molecule type" value="Genomic_DNA"/>
</dbReference>
<dbReference type="Pfam" id="PF04055">
    <property type="entry name" value="Radical_SAM"/>
    <property type="match status" value="1"/>
</dbReference>
<dbReference type="PANTHER" id="PTHR13932">
    <property type="entry name" value="COPROPORPHYRINIGEN III OXIDASE"/>
    <property type="match status" value="1"/>
</dbReference>
<dbReference type="SUPFAM" id="SSF102114">
    <property type="entry name" value="Radical SAM enzymes"/>
    <property type="match status" value="1"/>
</dbReference>
<dbReference type="GO" id="GO:0005737">
    <property type="term" value="C:cytoplasm"/>
    <property type="evidence" value="ECO:0007669"/>
    <property type="project" value="UniProtKB-SubCell"/>
</dbReference>
<evidence type="ECO:0000256" key="4">
    <source>
        <dbReference type="ARBA" id="ARBA00022691"/>
    </source>
</evidence>
<sequence>MGHAPTARQTGGVTTSAASGASGVIPADADRPVLRDFGSGAFGVYVHVPFCATRCGYCDFNTYTAGELGTSASPQSWLEALRGELATAAAEFGALPSATPAVSTIFVGGGTPSLLGGDGLASVLDAVRANFTLAADAEVTTESNPESTSPEFFERLRAAGYTRISLGMQSAAQHVLKVLDRTHTPGRAVAAAKEARAAGFDHVNLDLIYGTPGETDADLDLSLDAVLAAGVDHVSAYSLIVEDGTALARKVRRGELPAPDDDVLAARYERIDARLAAAGLTWYEVSNWAANDAARCRHNLGYWDGGDWLGAGPGAHSHVGGVRWWNVKHPARYADRVALGGLPAAGWEALTDDERYTEHLMLTVRLRTGLPLADLAPSAHSALDRVLADDLARVSGSNLVLTDRGRLLADGIVRDLLT</sequence>
<dbReference type="InterPro" id="IPR034505">
    <property type="entry name" value="Coproporphyrinogen-III_oxidase"/>
</dbReference>
<keyword evidence="5 9" id="KW-0479">Metal-binding</keyword>
<dbReference type="GO" id="GO:0006779">
    <property type="term" value="P:porphyrin-containing compound biosynthetic process"/>
    <property type="evidence" value="ECO:0007669"/>
    <property type="project" value="InterPro"/>
</dbReference>
<organism evidence="12 13">
    <name type="scientific">Nocardia alba</name>
    <dbReference type="NCBI Taxonomy" id="225051"/>
    <lineage>
        <taxon>Bacteria</taxon>
        <taxon>Bacillati</taxon>
        <taxon>Actinomycetota</taxon>
        <taxon>Actinomycetes</taxon>
        <taxon>Mycobacteriales</taxon>
        <taxon>Nocardiaceae</taxon>
        <taxon>Nocardia</taxon>
    </lineage>
</organism>
<accession>A0A4R1FQZ5</accession>
<dbReference type="AlphaFoldDB" id="A0A4R1FQZ5"/>
<dbReference type="Pfam" id="PF06969">
    <property type="entry name" value="HemN_C"/>
    <property type="match status" value="1"/>
</dbReference>
<keyword evidence="6 9" id="KW-0408">Iron</keyword>
<gene>
    <name evidence="12" type="ORF">DFR71_5471</name>
</gene>
<dbReference type="GO" id="GO:0051539">
    <property type="term" value="F:4 iron, 4 sulfur cluster binding"/>
    <property type="evidence" value="ECO:0007669"/>
    <property type="project" value="UniProtKB-UniRule"/>
</dbReference>
<evidence type="ECO:0000256" key="5">
    <source>
        <dbReference type="ARBA" id="ARBA00022723"/>
    </source>
</evidence>
<dbReference type="SFLD" id="SFLDF00288">
    <property type="entry name" value="HemN-like__clustered_with_nucl"/>
    <property type="match status" value="1"/>
</dbReference>
<keyword evidence="4 9" id="KW-0949">S-adenosyl-L-methionine</keyword>
<dbReference type="PANTHER" id="PTHR13932:SF5">
    <property type="entry name" value="RADICAL S-ADENOSYL METHIONINE DOMAIN-CONTAINING PROTEIN 1, MITOCHONDRIAL"/>
    <property type="match status" value="1"/>
</dbReference>
<evidence type="ECO:0000256" key="1">
    <source>
        <dbReference type="ARBA" id="ARBA00006100"/>
    </source>
</evidence>
<keyword evidence="8 9" id="KW-0143">Chaperone</keyword>
<dbReference type="SFLD" id="SFLDF00562">
    <property type="entry name" value="HemN-like__clustered_with_heat"/>
    <property type="match status" value="1"/>
</dbReference>
<evidence type="ECO:0000256" key="3">
    <source>
        <dbReference type="ARBA" id="ARBA00022617"/>
    </source>
</evidence>
<keyword evidence="3 9" id="KW-0349">Heme</keyword>
<keyword evidence="13" id="KW-1185">Reference proteome</keyword>
<dbReference type="PROSITE" id="PS51918">
    <property type="entry name" value="RADICAL_SAM"/>
    <property type="match status" value="1"/>
</dbReference>
<comment type="caution">
    <text evidence="12">The sequence shown here is derived from an EMBL/GenBank/DDBJ whole genome shotgun (WGS) entry which is preliminary data.</text>
</comment>
<dbReference type="GO" id="GO:0046872">
    <property type="term" value="F:metal ion binding"/>
    <property type="evidence" value="ECO:0007669"/>
    <property type="project" value="UniProtKB-UniRule"/>
</dbReference>
<dbReference type="NCBIfam" id="TIGR00539">
    <property type="entry name" value="hemN_rel"/>
    <property type="match status" value="1"/>
</dbReference>
<dbReference type="SFLD" id="SFLDG01065">
    <property type="entry name" value="anaerobic_coproporphyrinogen-I"/>
    <property type="match status" value="1"/>
</dbReference>
<dbReference type="SFLD" id="SFLDS00029">
    <property type="entry name" value="Radical_SAM"/>
    <property type="match status" value="1"/>
</dbReference>
<dbReference type="CDD" id="cd01335">
    <property type="entry name" value="Radical_SAM"/>
    <property type="match status" value="1"/>
</dbReference>
<dbReference type="InterPro" id="IPR013785">
    <property type="entry name" value="Aldolase_TIM"/>
</dbReference>
<dbReference type="InterPro" id="IPR010723">
    <property type="entry name" value="HemN_C"/>
</dbReference>
<evidence type="ECO:0000259" key="11">
    <source>
        <dbReference type="PROSITE" id="PS51918"/>
    </source>
</evidence>
<dbReference type="InterPro" id="IPR006638">
    <property type="entry name" value="Elp3/MiaA/NifB-like_rSAM"/>
</dbReference>
<evidence type="ECO:0000256" key="6">
    <source>
        <dbReference type="ARBA" id="ARBA00023004"/>
    </source>
</evidence>
<evidence type="ECO:0000256" key="8">
    <source>
        <dbReference type="ARBA" id="ARBA00023186"/>
    </source>
</evidence>
<feature type="region of interest" description="Disordered" evidence="10">
    <location>
        <begin position="1"/>
        <end position="22"/>
    </location>
</feature>
<keyword evidence="9" id="KW-0963">Cytoplasm</keyword>
<evidence type="ECO:0000256" key="10">
    <source>
        <dbReference type="SAM" id="MobiDB-lite"/>
    </source>
</evidence>
<comment type="subcellular location">
    <subcellularLocation>
        <location evidence="9">Cytoplasm</location>
    </subcellularLocation>
</comment>
<dbReference type="Gene3D" id="3.20.20.70">
    <property type="entry name" value="Aldolase class I"/>
    <property type="match status" value="1"/>
</dbReference>
<evidence type="ECO:0000256" key="2">
    <source>
        <dbReference type="ARBA" id="ARBA00017228"/>
    </source>
</evidence>
<dbReference type="STRING" id="1210063.GCA_001612665_05077"/>
<comment type="similarity">
    <text evidence="1">Belongs to the anaerobic coproporphyrinogen-III oxidase family. HemW subfamily.</text>
</comment>
<dbReference type="InterPro" id="IPR007197">
    <property type="entry name" value="rSAM"/>
</dbReference>
<dbReference type="InterPro" id="IPR058240">
    <property type="entry name" value="rSAM_sf"/>
</dbReference>
<keyword evidence="7 9" id="KW-0411">Iron-sulfur</keyword>
<evidence type="ECO:0000256" key="9">
    <source>
        <dbReference type="RuleBase" id="RU364116"/>
    </source>
</evidence>
<evidence type="ECO:0000313" key="13">
    <source>
        <dbReference type="Proteomes" id="UP000294856"/>
    </source>
</evidence>
<proteinExistence type="inferred from homology"/>
<dbReference type="SFLD" id="SFLDG01082">
    <property type="entry name" value="B12-binding_domain_containing"/>
    <property type="match status" value="1"/>
</dbReference>
<comment type="function">
    <text evidence="9">Probably acts as a heme chaperone, transferring heme to an unknown acceptor. Binds one molecule of heme per monomer, possibly covalently. Binds 1 [4Fe-4S] cluster. The cluster is coordinated with 3 cysteines and an exchangeable S-adenosyl-L-methionine.</text>
</comment>
<dbReference type="InterPro" id="IPR004559">
    <property type="entry name" value="HemW-like"/>
</dbReference>